<evidence type="ECO:0000259" key="11">
    <source>
        <dbReference type="PROSITE" id="PS50893"/>
    </source>
</evidence>
<dbReference type="KEGG" id="tfl:RPIT_14025"/>
<name>A0A1Q2CI97_9ACTN</name>
<keyword evidence="4 10" id="KW-0812">Transmembrane</keyword>
<dbReference type="PROSITE" id="PS00211">
    <property type="entry name" value="ABC_TRANSPORTER_1"/>
    <property type="match status" value="1"/>
</dbReference>
<dbReference type="Pfam" id="PF00005">
    <property type="entry name" value="ABC_tran"/>
    <property type="match status" value="1"/>
</dbReference>
<feature type="domain" description="ABC transmembrane type-1" evidence="12">
    <location>
        <begin position="1"/>
        <end position="256"/>
    </location>
</feature>
<dbReference type="InterPro" id="IPR036640">
    <property type="entry name" value="ABC1_TM_sf"/>
</dbReference>
<dbReference type="InterPro" id="IPR027417">
    <property type="entry name" value="P-loop_NTPase"/>
</dbReference>
<keyword evidence="7 10" id="KW-1133">Transmembrane helix</keyword>
<dbReference type="GO" id="GO:0140359">
    <property type="term" value="F:ABC-type transporter activity"/>
    <property type="evidence" value="ECO:0007669"/>
    <property type="project" value="InterPro"/>
</dbReference>
<evidence type="ECO:0000256" key="9">
    <source>
        <dbReference type="ARBA" id="ARBA00061644"/>
    </source>
</evidence>
<dbReference type="SMART" id="SM00382">
    <property type="entry name" value="AAA"/>
    <property type="match status" value="1"/>
</dbReference>
<comment type="similarity">
    <text evidence="9">Belongs to the ABC transporter superfamily. Lipid exporter (TC 3.A.1.106) family.</text>
</comment>
<dbReference type="InterPro" id="IPR003439">
    <property type="entry name" value="ABC_transporter-like_ATP-bd"/>
</dbReference>
<dbReference type="STRING" id="1610493.RPIT_14025"/>
<dbReference type="GO" id="GO:0005886">
    <property type="term" value="C:plasma membrane"/>
    <property type="evidence" value="ECO:0007669"/>
    <property type="project" value="UniProtKB-SubCell"/>
</dbReference>
<protein>
    <submittedName>
        <fullName evidence="13">ABC transporter ATP-binding protein</fullName>
    </submittedName>
</protein>
<sequence>MGQTIRTTTALWVGGGLLVARLVLSLWAVFISTRLTATVTSDQRQRLAHAYLNSSWAVQSAEPAGRLQELLTSFVTRVSNAVGTLTQAIIALLSLTAFLTTGLAIDALGTLAVLVALSAVGSVLIPLRRHLRSRSRASAKANLGFAKAVAELGSLGMEMQTFGVRRSFTTRIDDLTQAATESQRKVGLLSSAVPPVYVALAYGAILLGVASLSLVASGQLAAVGAIMLLMLRSLSYGQALASYAGSLAANTPFLEQVEETIQRYEQAPAEGGDQTPPSTTPIELSNVTFKYEDGRVGLTDATLTINPGEMVGVIGPSGAGKSTLAQLLLGLRAPDKGTVTTGGRDLRNIEREWWTKRVAFVSQEASLITGTVAENLRFFRAGITDEDLHRAAAQANVLSDVTALPDGFNTSLGERGRELSGGQRQRMSIARALAGSPEVLILDEPTSALDSQSEALIRQTLGELKGRVTVIIIAHRMSTLDYCDRIAVVERGRVTGFDSPDALKTRSSFYRRALRGGLGAE</sequence>
<evidence type="ECO:0000313" key="14">
    <source>
        <dbReference type="Proteomes" id="UP000188324"/>
    </source>
</evidence>
<dbReference type="AlphaFoldDB" id="A0A1Q2CI97"/>
<dbReference type="Proteomes" id="UP000188324">
    <property type="component" value="Chromosome"/>
</dbReference>
<feature type="transmembrane region" description="Helical" evidence="10">
    <location>
        <begin position="211"/>
        <end position="231"/>
    </location>
</feature>
<dbReference type="InterPro" id="IPR011527">
    <property type="entry name" value="ABC1_TM_dom"/>
</dbReference>
<dbReference type="Gene3D" id="3.40.50.300">
    <property type="entry name" value="P-loop containing nucleotide triphosphate hydrolases"/>
    <property type="match status" value="1"/>
</dbReference>
<evidence type="ECO:0000256" key="2">
    <source>
        <dbReference type="ARBA" id="ARBA00022448"/>
    </source>
</evidence>
<dbReference type="GO" id="GO:0016887">
    <property type="term" value="F:ATP hydrolysis activity"/>
    <property type="evidence" value="ECO:0007669"/>
    <property type="project" value="InterPro"/>
</dbReference>
<evidence type="ECO:0000256" key="4">
    <source>
        <dbReference type="ARBA" id="ARBA00022692"/>
    </source>
</evidence>
<dbReference type="FunFam" id="3.40.50.300:FF:000299">
    <property type="entry name" value="ABC transporter ATP-binding protein/permease"/>
    <property type="match status" value="1"/>
</dbReference>
<dbReference type="SUPFAM" id="SSF52540">
    <property type="entry name" value="P-loop containing nucleoside triphosphate hydrolases"/>
    <property type="match status" value="1"/>
</dbReference>
<dbReference type="SUPFAM" id="SSF90123">
    <property type="entry name" value="ABC transporter transmembrane region"/>
    <property type="match status" value="1"/>
</dbReference>
<proteinExistence type="inferred from homology"/>
<evidence type="ECO:0000256" key="8">
    <source>
        <dbReference type="ARBA" id="ARBA00023136"/>
    </source>
</evidence>
<accession>A0A1Q2CI97</accession>
<evidence type="ECO:0000313" key="13">
    <source>
        <dbReference type="EMBL" id="AQP45780.1"/>
    </source>
</evidence>
<keyword evidence="6 13" id="KW-0067">ATP-binding</keyword>
<dbReference type="PROSITE" id="PS50929">
    <property type="entry name" value="ABC_TM1F"/>
    <property type="match status" value="1"/>
</dbReference>
<evidence type="ECO:0000256" key="5">
    <source>
        <dbReference type="ARBA" id="ARBA00022741"/>
    </source>
</evidence>
<dbReference type="PANTHER" id="PTHR24221:SF654">
    <property type="entry name" value="ATP-BINDING CASSETTE SUB-FAMILY B MEMBER 6"/>
    <property type="match status" value="1"/>
</dbReference>
<evidence type="ECO:0000256" key="1">
    <source>
        <dbReference type="ARBA" id="ARBA00004651"/>
    </source>
</evidence>
<feature type="domain" description="ABC transporter" evidence="11">
    <location>
        <begin position="282"/>
        <end position="516"/>
    </location>
</feature>
<keyword evidence="2" id="KW-0813">Transport</keyword>
<keyword evidence="14" id="KW-1185">Reference proteome</keyword>
<dbReference type="EMBL" id="CP019605">
    <property type="protein sequence ID" value="AQP45780.1"/>
    <property type="molecule type" value="Genomic_DNA"/>
</dbReference>
<comment type="subcellular location">
    <subcellularLocation>
        <location evidence="1">Cell membrane</location>
        <topology evidence="1">Multi-pass membrane protein</topology>
    </subcellularLocation>
</comment>
<keyword evidence="5" id="KW-0547">Nucleotide-binding</keyword>
<dbReference type="PANTHER" id="PTHR24221">
    <property type="entry name" value="ATP-BINDING CASSETTE SUB-FAMILY B"/>
    <property type="match status" value="1"/>
</dbReference>
<dbReference type="PROSITE" id="PS50893">
    <property type="entry name" value="ABC_TRANSPORTER_2"/>
    <property type="match status" value="1"/>
</dbReference>
<gene>
    <name evidence="13" type="ORF">RPIT_14025</name>
</gene>
<feature type="transmembrane region" description="Helical" evidence="10">
    <location>
        <begin position="81"/>
        <end position="101"/>
    </location>
</feature>
<feature type="transmembrane region" description="Helical" evidence="10">
    <location>
        <begin position="12"/>
        <end position="37"/>
    </location>
</feature>
<keyword evidence="8 10" id="KW-0472">Membrane</keyword>
<evidence type="ECO:0000256" key="6">
    <source>
        <dbReference type="ARBA" id="ARBA00022840"/>
    </source>
</evidence>
<evidence type="ECO:0000256" key="3">
    <source>
        <dbReference type="ARBA" id="ARBA00022475"/>
    </source>
</evidence>
<reference evidence="13 14" key="1">
    <citation type="journal article" date="2016" name="Int. J. Syst. Evol. Microbiol.">
        <title>Tessaracoccus flavus sp. nov., isolated from the drainage system of a lindane-producing factory.</title>
        <authorList>
            <person name="Kumari R."/>
            <person name="Singh P."/>
            <person name="Schumann P."/>
            <person name="Lal R."/>
        </authorList>
    </citation>
    <scope>NUCLEOTIDE SEQUENCE [LARGE SCALE GENOMIC DNA]</scope>
    <source>
        <strain evidence="13 14">RP1T</strain>
    </source>
</reference>
<dbReference type="InterPro" id="IPR039421">
    <property type="entry name" value="Type_1_exporter"/>
</dbReference>
<keyword evidence="3" id="KW-1003">Cell membrane</keyword>
<dbReference type="InterPro" id="IPR017871">
    <property type="entry name" value="ABC_transporter-like_CS"/>
</dbReference>
<dbReference type="Gene3D" id="1.20.1560.10">
    <property type="entry name" value="ABC transporter type 1, transmembrane domain"/>
    <property type="match status" value="1"/>
</dbReference>
<evidence type="ECO:0000259" key="12">
    <source>
        <dbReference type="PROSITE" id="PS50929"/>
    </source>
</evidence>
<evidence type="ECO:0000256" key="10">
    <source>
        <dbReference type="SAM" id="Phobius"/>
    </source>
</evidence>
<dbReference type="InterPro" id="IPR003593">
    <property type="entry name" value="AAA+_ATPase"/>
</dbReference>
<organism evidence="13 14">
    <name type="scientific">Tessaracoccus flavus</name>
    <dbReference type="NCBI Taxonomy" id="1610493"/>
    <lineage>
        <taxon>Bacteria</taxon>
        <taxon>Bacillati</taxon>
        <taxon>Actinomycetota</taxon>
        <taxon>Actinomycetes</taxon>
        <taxon>Propionibacteriales</taxon>
        <taxon>Propionibacteriaceae</taxon>
        <taxon>Tessaracoccus</taxon>
    </lineage>
</organism>
<dbReference type="GO" id="GO:0005524">
    <property type="term" value="F:ATP binding"/>
    <property type="evidence" value="ECO:0007669"/>
    <property type="project" value="UniProtKB-KW"/>
</dbReference>
<feature type="transmembrane region" description="Helical" evidence="10">
    <location>
        <begin position="107"/>
        <end position="127"/>
    </location>
</feature>
<evidence type="ECO:0000256" key="7">
    <source>
        <dbReference type="ARBA" id="ARBA00022989"/>
    </source>
</evidence>